<dbReference type="EMBL" id="CASHTH010003883">
    <property type="protein sequence ID" value="CAI8050714.1"/>
    <property type="molecule type" value="Genomic_DNA"/>
</dbReference>
<dbReference type="InterPro" id="IPR026794">
    <property type="entry name" value="ADISSP"/>
</dbReference>
<feature type="compositionally biased region" description="Basic and acidic residues" evidence="3">
    <location>
        <begin position="164"/>
        <end position="174"/>
    </location>
</feature>
<name>A0AA35TMG7_GEOBA</name>
<evidence type="ECO:0000256" key="3">
    <source>
        <dbReference type="SAM" id="MobiDB-lite"/>
    </source>
</evidence>
<dbReference type="PANTHER" id="PTHR13287:SF2">
    <property type="entry name" value="ADIPOSE-SECRETED SIGNALING PROTEIN"/>
    <property type="match status" value="1"/>
</dbReference>
<feature type="region of interest" description="Disordered" evidence="3">
    <location>
        <begin position="152"/>
        <end position="182"/>
    </location>
</feature>
<evidence type="ECO:0000313" key="4">
    <source>
        <dbReference type="EMBL" id="CAI8050714.1"/>
    </source>
</evidence>
<gene>
    <name evidence="4" type="ORF">GBAR_LOCUS27820</name>
</gene>
<evidence type="ECO:0000313" key="5">
    <source>
        <dbReference type="Proteomes" id="UP001174909"/>
    </source>
</evidence>
<proteinExistence type="inferred from homology"/>
<evidence type="ECO:0000256" key="1">
    <source>
        <dbReference type="ARBA" id="ARBA00035018"/>
    </source>
</evidence>
<comment type="caution">
    <text evidence="4">The sequence shown here is derived from an EMBL/GenBank/DDBJ whole genome shotgun (WGS) entry which is preliminary data.</text>
</comment>
<comment type="similarity">
    <text evidence="1">Belongs to the ADISSP family.</text>
</comment>
<organism evidence="4 5">
    <name type="scientific">Geodia barretti</name>
    <name type="common">Barrett's horny sponge</name>
    <dbReference type="NCBI Taxonomy" id="519541"/>
    <lineage>
        <taxon>Eukaryota</taxon>
        <taxon>Metazoa</taxon>
        <taxon>Porifera</taxon>
        <taxon>Demospongiae</taxon>
        <taxon>Heteroscleromorpha</taxon>
        <taxon>Tetractinellida</taxon>
        <taxon>Astrophorina</taxon>
        <taxon>Geodiidae</taxon>
        <taxon>Geodia</taxon>
    </lineage>
</organism>
<keyword evidence="5" id="KW-1185">Reference proteome</keyword>
<sequence>MSKSRRNRPNSHVQFAVDTNLDTGLIQLEPREGGVLEAHIGMLKSHHTYSAEIPVAHSLGTSITAQHPQHNIYVRVESVGETATVRETGNRYKTPVTVHIKTIKDGNIAERIELVLEEDSATSLSLLVTAKVLNTNQGNPLLKDGVHIVSHEHGEDSENTEWPGHWRDQSHLPADDDEDTLL</sequence>
<reference evidence="4" key="1">
    <citation type="submission" date="2023-03" db="EMBL/GenBank/DDBJ databases">
        <authorList>
            <person name="Steffen K."/>
            <person name="Cardenas P."/>
        </authorList>
    </citation>
    <scope>NUCLEOTIDE SEQUENCE</scope>
</reference>
<protein>
    <recommendedName>
        <fullName evidence="2">Adipose-secreted signaling protein</fullName>
    </recommendedName>
</protein>
<dbReference type="Pfam" id="PF15006">
    <property type="entry name" value="DUF4517"/>
    <property type="match status" value="1"/>
</dbReference>
<accession>A0AA35TMG7</accession>
<dbReference type="Proteomes" id="UP001174909">
    <property type="component" value="Unassembled WGS sequence"/>
</dbReference>
<dbReference type="AlphaFoldDB" id="A0AA35TMG7"/>
<evidence type="ECO:0000256" key="2">
    <source>
        <dbReference type="ARBA" id="ARBA00035300"/>
    </source>
</evidence>
<dbReference type="PANTHER" id="PTHR13287">
    <property type="entry name" value="ADIPOSE-SECRETED SIGNALING PROTEIN"/>
    <property type="match status" value="1"/>
</dbReference>